<comment type="function">
    <text evidence="2 12 13">Catalyzes the synthesis of 5,6-dihydrouridine (D), a modified base found in the D-loop of most tRNAs, via the reduction of the C5-C6 double bond in target uridines.</text>
</comment>
<organism evidence="17 18">
    <name type="scientific">Pleionea mediterranea</name>
    <dbReference type="NCBI Taxonomy" id="523701"/>
    <lineage>
        <taxon>Bacteria</taxon>
        <taxon>Pseudomonadati</taxon>
        <taxon>Pseudomonadota</taxon>
        <taxon>Gammaproteobacteria</taxon>
        <taxon>Oceanospirillales</taxon>
        <taxon>Pleioneaceae</taxon>
        <taxon>Pleionea</taxon>
    </lineage>
</organism>
<comment type="catalytic activity">
    <reaction evidence="11 12">
        <text>a 5,6-dihydrouridine in tRNA + NAD(+) = a uridine in tRNA + NADH + H(+)</text>
        <dbReference type="Rhea" id="RHEA:54452"/>
        <dbReference type="Rhea" id="RHEA-COMP:13339"/>
        <dbReference type="Rhea" id="RHEA-COMP:13887"/>
        <dbReference type="ChEBI" id="CHEBI:15378"/>
        <dbReference type="ChEBI" id="CHEBI:57540"/>
        <dbReference type="ChEBI" id="CHEBI:57945"/>
        <dbReference type="ChEBI" id="CHEBI:65315"/>
        <dbReference type="ChEBI" id="CHEBI:74443"/>
    </reaction>
</comment>
<evidence type="ECO:0000256" key="7">
    <source>
        <dbReference type="ARBA" id="ARBA00022857"/>
    </source>
</evidence>
<feature type="binding site" evidence="12 15">
    <location>
        <begin position="16"/>
        <end position="18"/>
    </location>
    <ligand>
        <name>FMN</name>
        <dbReference type="ChEBI" id="CHEBI:58210"/>
    </ligand>
</feature>
<evidence type="ECO:0000256" key="11">
    <source>
        <dbReference type="ARBA" id="ARBA00048802"/>
    </source>
</evidence>
<comment type="similarity">
    <text evidence="13">Belongs to the dus family.</text>
</comment>
<comment type="cofactor">
    <cofactor evidence="1 12 13 15">
        <name>FMN</name>
        <dbReference type="ChEBI" id="CHEBI:58210"/>
    </cofactor>
</comment>
<keyword evidence="4 12" id="KW-0285">Flavoprotein</keyword>
<dbReference type="PIRSF" id="PIRSF006621">
    <property type="entry name" value="Dus"/>
    <property type="match status" value="1"/>
</dbReference>
<dbReference type="InterPro" id="IPR013785">
    <property type="entry name" value="Aldolase_TIM"/>
</dbReference>
<dbReference type="InterPro" id="IPR024036">
    <property type="entry name" value="tRNA-dHydroUridine_Synthase_C"/>
</dbReference>
<comment type="similarity">
    <text evidence="12">Belongs to the Dus family. DusB subfamily.</text>
</comment>
<evidence type="ECO:0000256" key="2">
    <source>
        <dbReference type="ARBA" id="ARBA00002790"/>
    </source>
</evidence>
<dbReference type="InterPro" id="IPR001269">
    <property type="entry name" value="DUS_fam"/>
</dbReference>
<reference evidence="17 18" key="1">
    <citation type="submission" date="2018-05" db="EMBL/GenBank/DDBJ databases">
        <title>Genomic Encyclopedia of Type Strains, Phase IV (KMG-IV): sequencing the most valuable type-strain genomes for metagenomic binning, comparative biology and taxonomic classification.</title>
        <authorList>
            <person name="Goeker M."/>
        </authorList>
    </citation>
    <scope>NUCLEOTIDE SEQUENCE [LARGE SCALE GENOMIC DNA]</scope>
    <source>
        <strain evidence="17 18">DSM 25350</strain>
    </source>
</reference>
<dbReference type="GO" id="GO:0010181">
    <property type="term" value="F:FMN binding"/>
    <property type="evidence" value="ECO:0007669"/>
    <property type="project" value="UniProtKB-UniRule"/>
</dbReference>
<evidence type="ECO:0000256" key="1">
    <source>
        <dbReference type="ARBA" id="ARBA00001917"/>
    </source>
</evidence>
<keyword evidence="15" id="KW-0547">Nucleotide-binding</keyword>
<evidence type="ECO:0000256" key="10">
    <source>
        <dbReference type="ARBA" id="ARBA00048205"/>
    </source>
</evidence>
<feature type="binding site" evidence="12 15">
    <location>
        <position position="139"/>
    </location>
    <ligand>
        <name>FMN</name>
        <dbReference type="ChEBI" id="CHEBI:58210"/>
    </ligand>
</feature>
<evidence type="ECO:0000256" key="5">
    <source>
        <dbReference type="ARBA" id="ARBA00022643"/>
    </source>
</evidence>
<dbReference type="PANTHER" id="PTHR45846:SF1">
    <property type="entry name" value="TRNA-DIHYDROURIDINE(47) SYNTHASE [NAD(P)(+)]-LIKE"/>
    <property type="match status" value="1"/>
</dbReference>
<keyword evidence="6 12" id="KW-0819">tRNA processing</keyword>
<feature type="domain" description="DUS-like FMN-binding" evidence="16">
    <location>
        <begin position="14"/>
        <end position="318"/>
    </location>
</feature>
<feature type="binding site" evidence="12 15">
    <location>
        <position position="70"/>
    </location>
    <ligand>
        <name>FMN</name>
        <dbReference type="ChEBI" id="CHEBI:58210"/>
    </ligand>
</feature>
<feature type="binding site" evidence="12 15">
    <location>
        <begin position="224"/>
        <end position="225"/>
    </location>
    <ligand>
        <name>FMN</name>
        <dbReference type="ChEBI" id="CHEBI:58210"/>
    </ligand>
</feature>
<dbReference type="Proteomes" id="UP000245790">
    <property type="component" value="Unassembled WGS sequence"/>
</dbReference>
<name>A0A316FWP5_9GAMM</name>
<dbReference type="Gene3D" id="3.20.20.70">
    <property type="entry name" value="Aldolase class I"/>
    <property type="match status" value="1"/>
</dbReference>
<dbReference type="CDD" id="cd02801">
    <property type="entry name" value="DUS_like_FMN"/>
    <property type="match status" value="1"/>
</dbReference>
<keyword evidence="7 12" id="KW-0521">NADP</keyword>
<protein>
    <recommendedName>
        <fullName evidence="12">tRNA-dihydrouridine synthase B</fullName>
        <ecNumber evidence="12">1.3.1.-</ecNumber>
    </recommendedName>
</protein>
<keyword evidence="9 12" id="KW-0560">Oxidoreductase</keyword>
<evidence type="ECO:0000313" key="17">
    <source>
        <dbReference type="EMBL" id="PWK52969.1"/>
    </source>
</evidence>
<evidence type="ECO:0000256" key="9">
    <source>
        <dbReference type="ARBA" id="ARBA00023002"/>
    </source>
</evidence>
<evidence type="ECO:0000256" key="8">
    <source>
        <dbReference type="ARBA" id="ARBA00022884"/>
    </source>
</evidence>
<gene>
    <name evidence="12" type="primary">dusB</name>
    <name evidence="17" type="ORF">C8D97_104187</name>
</gene>
<keyword evidence="5 12" id="KW-0288">FMN</keyword>
<dbReference type="RefSeq" id="WP_109762942.1">
    <property type="nucleotide sequence ID" value="NZ_QGGU01000004.1"/>
</dbReference>
<dbReference type="GO" id="GO:0017150">
    <property type="term" value="F:tRNA dihydrouridine synthase activity"/>
    <property type="evidence" value="ECO:0007669"/>
    <property type="project" value="UniProtKB-UniRule"/>
</dbReference>
<dbReference type="EC" id="1.3.1.-" evidence="12"/>
<feature type="active site" description="Proton donor" evidence="12 14">
    <location>
        <position position="100"/>
    </location>
</feature>
<feature type="binding site" evidence="12">
    <location>
        <begin position="200"/>
        <end position="202"/>
    </location>
    <ligand>
        <name>FMN</name>
        <dbReference type="ChEBI" id="CHEBI:58210"/>
    </ligand>
</feature>
<keyword evidence="8 12" id="KW-0694">RNA-binding</keyword>
<dbReference type="HAMAP" id="MF_02042">
    <property type="entry name" value="DusB_subfam"/>
    <property type="match status" value="1"/>
</dbReference>
<accession>A0A316FWP5</accession>
<dbReference type="InterPro" id="IPR018517">
    <property type="entry name" value="tRNA_hU_synthase_CS"/>
</dbReference>
<keyword evidence="18" id="KW-1185">Reference proteome</keyword>
<dbReference type="OrthoDB" id="9764501at2"/>
<evidence type="ECO:0000256" key="12">
    <source>
        <dbReference type="HAMAP-Rule" id="MF_02042"/>
    </source>
</evidence>
<proteinExistence type="inferred from homology"/>
<dbReference type="InterPro" id="IPR032887">
    <property type="entry name" value="DusB"/>
</dbReference>
<dbReference type="InterPro" id="IPR004652">
    <property type="entry name" value="DusB-like"/>
</dbReference>
<comment type="catalytic activity">
    <reaction evidence="10 12">
        <text>a 5,6-dihydrouridine in tRNA + NADP(+) = a uridine in tRNA + NADPH + H(+)</text>
        <dbReference type="Rhea" id="RHEA:23624"/>
        <dbReference type="Rhea" id="RHEA-COMP:13339"/>
        <dbReference type="Rhea" id="RHEA-COMP:13887"/>
        <dbReference type="ChEBI" id="CHEBI:15378"/>
        <dbReference type="ChEBI" id="CHEBI:57783"/>
        <dbReference type="ChEBI" id="CHEBI:58349"/>
        <dbReference type="ChEBI" id="CHEBI:65315"/>
        <dbReference type="ChEBI" id="CHEBI:74443"/>
    </reaction>
</comment>
<evidence type="ECO:0000256" key="3">
    <source>
        <dbReference type="ARBA" id="ARBA00022555"/>
    </source>
</evidence>
<evidence type="ECO:0000256" key="15">
    <source>
        <dbReference type="PIRSR" id="PIRSR006621-2"/>
    </source>
</evidence>
<dbReference type="PANTHER" id="PTHR45846">
    <property type="entry name" value="TRNA-DIHYDROURIDINE(47) SYNTHASE [NAD(P)(+)]-LIKE"/>
    <property type="match status" value="1"/>
</dbReference>
<dbReference type="GO" id="GO:0000049">
    <property type="term" value="F:tRNA binding"/>
    <property type="evidence" value="ECO:0007669"/>
    <property type="project" value="UniProtKB-UniRule"/>
</dbReference>
<dbReference type="Pfam" id="PF01207">
    <property type="entry name" value="Dus"/>
    <property type="match status" value="1"/>
</dbReference>
<dbReference type="SUPFAM" id="SSF51395">
    <property type="entry name" value="FMN-linked oxidoreductases"/>
    <property type="match status" value="1"/>
</dbReference>
<dbReference type="Gene3D" id="1.10.1200.80">
    <property type="entry name" value="Putative flavin oxidoreducatase, domain 2"/>
    <property type="match status" value="1"/>
</dbReference>
<dbReference type="EMBL" id="QGGU01000004">
    <property type="protein sequence ID" value="PWK52969.1"/>
    <property type="molecule type" value="Genomic_DNA"/>
</dbReference>
<keyword evidence="3 12" id="KW-0820">tRNA-binding</keyword>
<evidence type="ECO:0000313" key="18">
    <source>
        <dbReference type="Proteomes" id="UP000245790"/>
    </source>
</evidence>
<evidence type="ECO:0000256" key="6">
    <source>
        <dbReference type="ARBA" id="ARBA00022694"/>
    </source>
</evidence>
<evidence type="ECO:0000256" key="14">
    <source>
        <dbReference type="PIRSR" id="PIRSR006621-1"/>
    </source>
</evidence>
<comment type="caution">
    <text evidence="17">The sequence shown here is derived from an EMBL/GenBank/DDBJ whole genome shotgun (WGS) entry which is preliminary data.</text>
</comment>
<feature type="binding site" evidence="15">
    <location>
        <position position="169"/>
    </location>
    <ligand>
        <name>FMN</name>
        <dbReference type="ChEBI" id="CHEBI:58210"/>
    </ligand>
</feature>
<dbReference type="InterPro" id="IPR035587">
    <property type="entry name" value="DUS-like_FMN-bd"/>
</dbReference>
<evidence type="ECO:0000256" key="13">
    <source>
        <dbReference type="PIRNR" id="PIRNR006621"/>
    </source>
</evidence>
<dbReference type="GO" id="GO:0050660">
    <property type="term" value="F:flavin adenine dinucleotide binding"/>
    <property type="evidence" value="ECO:0007669"/>
    <property type="project" value="InterPro"/>
</dbReference>
<evidence type="ECO:0000259" key="16">
    <source>
        <dbReference type="Pfam" id="PF01207"/>
    </source>
</evidence>
<evidence type="ECO:0000256" key="4">
    <source>
        <dbReference type="ARBA" id="ARBA00022630"/>
    </source>
</evidence>
<sequence length="328" mass="36069">MKIGPYQLDNQLVLAPMAGVTDRPFRMLCKELGAGMTVSEMIAANPKLRNTRKSLLRSDHSGETGIRSVQIAGAEPAMMAEAAVYNVQQGAQIIDINMGCPAKKVCNKAAGSALMRDPELVERILTAVTQAVSVPVTLKIRTGWDSDNKNGLTIAQIAEQAGIQALAVHGRTRSCGYKGEAEYDTIRAIKQQVSIPVIANGDITSPEKAQQVLNYTGADAIMIGRAAQGRPWIFRAIQHFLETGSKLAEPNIDEVEDIMLRHVANLHSFYGEGQGTRIARKHVSWYLKEQIDSREFRNAFVRIEQANEQLSAVKQFFQQQKLKQAKVA</sequence>
<dbReference type="AlphaFoldDB" id="A0A316FWP5"/>
<dbReference type="NCBIfam" id="TIGR00737">
    <property type="entry name" value="nifR3_yhdG"/>
    <property type="match status" value="1"/>
</dbReference>
<dbReference type="PROSITE" id="PS01136">
    <property type="entry name" value="UPF0034"/>
    <property type="match status" value="1"/>
</dbReference>